<feature type="region of interest" description="Disordered" evidence="11">
    <location>
        <begin position="1311"/>
        <end position="1346"/>
    </location>
</feature>
<keyword evidence="7" id="KW-0695">RNA-directed DNA polymerase</keyword>
<feature type="region of interest" description="Disordered" evidence="11">
    <location>
        <begin position="78"/>
        <end position="107"/>
    </location>
</feature>
<feature type="domain" description="Reverse transcriptase Ty1/copia-type" evidence="12">
    <location>
        <begin position="627"/>
        <end position="692"/>
    </location>
</feature>
<feature type="compositionally biased region" description="Polar residues" evidence="11">
    <location>
        <begin position="1328"/>
        <end position="1346"/>
    </location>
</feature>
<protein>
    <submittedName>
        <fullName evidence="14">Retrovirus-related pol polyprotein from transposon TNT 1-94</fullName>
    </submittedName>
</protein>
<dbReference type="PANTHER" id="PTHR42648">
    <property type="entry name" value="TRANSPOSASE, PUTATIVE-RELATED"/>
    <property type="match status" value="1"/>
</dbReference>
<evidence type="ECO:0000256" key="1">
    <source>
        <dbReference type="ARBA" id="ARBA00022722"/>
    </source>
</evidence>
<dbReference type="InterPro" id="IPR013103">
    <property type="entry name" value="RVT_2"/>
</dbReference>
<evidence type="ECO:0000256" key="2">
    <source>
        <dbReference type="ARBA" id="ARBA00022723"/>
    </source>
</evidence>
<feature type="region of interest" description="Disordered" evidence="11">
    <location>
        <begin position="528"/>
        <end position="570"/>
    </location>
</feature>
<feature type="compositionally biased region" description="Basic and acidic residues" evidence="11">
    <location>
        <begin position="1101"/>
        <end position="1116"/>
    </location>
</feature>
<dbReference type="InterPro" id="IPR039537">
    <property type="entry name" value="Retrotran_Ty1/copia-like"/>
</dbReference>
<reference evidence="14" key="2">
    <citation type="submission" date="2022-01" db="EMBL/GenBank/DDBJ databases">
        <authorList>
            <person name="Yamashiro T."/>
            <person name="Shiraishi A."/>
            <person name="Satake H."/>
            <person name="Nakayama K."/>
        </authorList>
    </citation>
    <scope>NUCLEOTIDE SEQUENCE</scope>
</reference>
<feature type="compositionally biased region" description="Basic and acidic residues" evidence="11">
    <location>
        <begin position="1505"/>
        <end position="1516"/>
    </location>
</feature>
<feature type="compositionally biased region" description="Acidic residues" evidence="11">
    <location>
        <begin position="1209"/>
        <end position="1231"/>
    </location>
</feature>
<dbReference type="SUPFAM" id="SSF56672">
    <property type="entry name" value="DNA/RNA polymerases"/>
    <property type="match status" value="1"/>
</dbReference>
<dbReference type="Proteomes" id="UP001151760">
    <property type="component" value="Unassembled WGS sequence"/>
</dbReference>
<feature type="region of interest" description="Disordered" evidence="11">
    <location>
        <begin position="1077"/>
        <end position="1232"/>
    </location>
</feature>
<feature type="domain" description="Reverse transcriptase Ty1/copia-type" evidence="12">
    <location>
        <begin position="695"/>
        <end position="828"/>
    </location>
</feature>
<feature type="domain" description="Retroviral polymerase SH3-like" evidence="13">
    <location>
        <begin position="417"/>
        <end position="472"/>
    </location>
</feature>
<organism evidence="14 15">
    <name type="scientific">Tanacetum coccineum</name>
    <dbReference type="NCBI Taxonomy" id="301880"/>
    <lineage>
        <taxon>Eukaryota</taxon>
        <taxon>Viridiplantae</taxon>
        <taxon>Streptophyta</taxon>
        <taxon>Embryophyta</taxon>
        <taxon>Tracheophyta</taxon>
        <taxon>Spermatophyta</taxon>
        <taxon>Magnoliopsida</taxon>
        <taxon>eudicotyledons</taxon>
        <taxon>Gunneridae</taxon>
        <taxon>Pentapetalae</taxon>
        <taxon>asterids</taxon>
        <taxon>campanulids</taxon>
        <taxon>Asterales</taxon>
        <taxon>Asteraceae</taxon>
        <taxon>Asteroideae</taxon>
        <taxon>Anthemideae</taxon>
        <taxon>Anthemidinae</taxon>
        <taxon>Tanacetum</taxon>
    </lineage>
</organism>
<evidence type="ECO:0000256" key="5">
    <source>
        <dbReference type="ARBA" id="ARBA00022842"/>
    </source>
</evidence>
<dbReference type="InterPro" id="IPR012337">
    <property type="entry name" value="RNaseH-like_sf"/>
</dbReference>
<feature type="compositionally biased region" description="Acidic residues" evidence="11">
    <location>
        <begin position="1138"/>
        <end position="1188"/>
    </location>
</feature>
<feature type="compositionally biased region" description="Polar residues" evidence="11">
    <location>
        <begin position="536"/>
        <end position="565"/>
    </location>
</feature>
<feature type="compositionally biased region" description="Polar residues" evidence="11">
    <location>
        <begin position="487"/>
        <end position="505"/>
    </location>
</feature>
<keyword evidence="10" id="KW-0511">Multifunctional enzyme</keyword>
<dbReference type="InterPro" id="IPR057670">
    <property type="entry name" value="SH3_retrovirus"/>
</dbReference>
<evidence type="ECO:0000256" key="10">
    <source>
        <dbReference type="ARBA" id="ARBA00023268"/>
    </source>
</evidence>
<evidence type="ECO:0000256" key="7">
    <source>
        <dbReference type="ARBA" id="ARBA00022918"/>
    </source>
</evidence>
<feature type="compositionally biased region" description="Low complexity" evidence="11">
    <location>
        <begin position="1547"/>
        <end position="1556"/>
    </location>
</feature>
<keyword evidence="3" id="KW-0255">Endonuclease</keyword>
<evidence type="ECO:0000256" key="6">
    <source>
        <dbReference type="ARBA" id="ARBA00022908"/>
    </source>
</evidence>
<keyword evidence="4" id="KW-0378">Hydrolase</keyword>
<comment type="caution">
    <text evidence="14">The sequence shown here is derived from an EMBL/GenBank/DDBJ whole genome shotgun (WGS) entry which is preliminary data.</text>
</comment>
<proteinExistence type="predicted"/>
<keyword evidence="15" id="KW-1185">Reference proteome</keyword>
<dbReference type="InterPro" id="IPR036397">
    <property type="entry name" value="RNaseH_sf"/>
</dbReference>
<keyword evidence="5" id="KW-0460">Magnesium</keyword>
<evidence type="ECO:0000313" key="15">
    <source>
        <dbReference type="Proteomes" id="UP001151760"/>
    </source>
</evidence>
<evidence type="ECO:0000259" key="12">
    <source>
        <dbReference type="Pfam" id="PF07727"/>
    </source>
</evidence>
<keyword evidence="8" id="KW-0239">DNA-directed DNA polymerase</keyword>
<feature type="region of interest" description="Disordered" evidence="11">
    <location>
        <begin position="478"/>
        <end position="509"/>
    </location>
</feature>
<feature type="compositionally biased region" description="Basic and acidic residues" evidence="11">
    <location>
        <begin position="1530"/>
        <end position="1546"/>
    </location>
</feature>
<reference evidence="14" key="1">
    <citation type="journal article" date="2022" name="Int. J. Mol. Sci.">
        <title>Draft Genome of Tanacetum Coccineum: Genomic Comparison of Closely Related Tanacetum-Family Plants.</title>
        <authorList>
            <person name="Yamashiro T."/>
            <person name="Shiraishi A."/>
            <person name="Nakayama K."/>
            <person name="Satake H."/>
        </authorList>
    </citation>
    <scope>NUCLEOTIDE SEQUENCE</scope>
</reference>
<evidence type="ECO:0000313" key="14">
    <source>
        <dbReference type="EMBL" id="GJS73407.1"/>
    </source>
</evidence>
<feature type="compositionally biased region" description="Basic and acidic residues" evidence="11">
    <location>
        <begin position="1565"/>
        <end position="1575"/>
    </location>
</feature>
<sequence length="1683" mass="190669">MFKLDLEPLAPRLLQNRKAHIDYLKYTQEQANILQEIVKQAKATQPLDKELDFSLLKRLLSHPQNRLRKLGLKCSTSNCGSHPTGNKRNDRISQTPSRNMKNKVEAQPRKVNKKNCVVEPICATCKKSMFDSVHDMCLLDCVGNVNSRAKSGKKHKKQNIWKPTGHVFTQVGLKWKPTGRTFTIVGNSFPLTRITSANIVPPKKTTSHSVETQKPELKVYRRKQMLKCCPDYTLVFGLRIFKTYDREPLSAHELSSCALGKSKKSSHQPKAEDTNQEKLYLLHMDLCGPMHVVSINEKRYILVIVDDYSRFTWVRFLRTKDEAPEAIIKCIKNIQVHLNATVRNNGVVKRRNRTLIEAARTMLIFSKAPLFLLAKAINTACYTQNRSLIRRRYNKTPYELMQDKKPDLSFFHVFGALCYPTNDNDDLGKLDAKANIGIFVGYTPAKKAFRIYNKRTREIIETIHVTFNELTTMASEQFSSGPGLHSMTPSTSSSGLVPNTISQQPSIPPRDDWDHLFQPMFDEYFTPPTIAISPDARSTSIPSTQEQEHSLNISQGFEESPNTPTFRDDPLQESLRENLTSQGSSSNVRQTHTLFEHLEPKNFKQAMTEPSWIDAMQEEIHEFERLQVWELVPCPDKVLLIKLKWIYKVKTDKFGEVLKNKARLVAQGFRKEEGINFEESFAPVARIEAIRIFDNPSHVYKLKKALYGLKQAPCAWYDMLLSFLISQHFSKGAVDPTLFTWQVGSDLLLVQIYVDSIIFASTNTAMCNEFANQMTTKFKMSMMGQMSFFLRLQISQSPRGIFINQSKYASEIAKKYGMLTSDYVDPPMVEKSRLDEDLQGNPVDATLYCGMIGSLMYLISSIPDLIYAVCLCARYQANPTKKKLNAVKRIFPYLKGTINMGLWYSKDTGMSMTAYVDADHVGCQDTRRSTPGSAQVFRDKLIPLYCDNKSAIALCCNNVQHSRAKHIDVRYHFIKEQMENGIVELYFVRTEYQLADIFTKPLPRERFNFLIEKLGMRSIIMNTTQAQQKALDDALIAPADRLESSGKQPEKKTKAKGLTILSEVALTGAEQLKLATKRSKTQFYSSHASGSGDGVDTQSKVPDEQQKKSSGTDKGTDTIPGVLDVPIYEFESEKESWGDSEDEDNENDSDDISDEGDDDNDGNDGDDDANDDDKQEGDDTDDDDEETDSDRTESDRIKIPILDQSTTEYYEEEEEKIDDEETMDEEEDDEVTKELYDDVNLGFKKEEEDAHLTLTPVLDTHKSGGLTQSSSVSSNFTSKLLNLDNPSPADNEIASLMDTTAQHATTIPEITSSFTTTNPPPPPFFNPLSQQATPTPTPTNSEATTSFPSLPDFSSVFRFNDRVTKLEKGLSEIKQVDQYAQALSFIPAIVDRYMDNKLREAINKAFLAHNLDLLDFANHVIEKNVTESVEAAVLTSSSSQPTSTYEAVASLSEFELTKKLIDKMEKNKLYDKAKYKKKLYDALVKSYNTDKDLFDSYGEVFSLKRSRDERDKDRDPSAGSDRGTKRRKSSKDAESYKDSRSKEKKSSSTSKDASQSQHKSFRKSAHAEEPSHTIEDLGMQQDQEFVTGDNDEQLVDKEVTKADCQAARAEEPPTSFDELNDTSFDFSAFVMNRGEELSRQYSTSVTKTKAATYELKWIEDLVPGLWSPMQLKYDQHAYLGTSH</sequence>
<feature type="compositionally biased region" description="Basic and acidic residues" evidence="11">
    <location>
        <begin position="1189"/>
        <end position="1198"/>
    </location>
</feature>
<evidence type="ECO:0000259" key="13">
    <source>
        <dbReference type="Pfam" id="PF25597"/>
    </source>
</evidence>
<feature type="region of interest" description="Disordered" evidence="11">
    <location>
        <begin position="1505"/>
        <end position="1580"/>
    </location>
</feature>
<evidence type="ECO:0000256" key="4">
    <source>
        <dbReference type="ARBA" id="ARBA00022801"/>
    </source>
</evidence>
<dbReference type="PANTHER" id="PTHR42648:SF11">
    <property type="entry name" value="TRANSPOSON TY4-P GAG-POL POLYPROTEIN"/>
    <property type="match status" value="1"/>
</dbReference>
<dbReference type="SUPFAM" id="SSF53098">
    <property type="entry name" value="Ribonuclease H-like"/>
    <property type="match status" value="1"/>
</dbReference>
<keyword evidence="8" id="KW-0808">Transferase</keyword>
<evidence type="ECO:0000256" key="3">
    <source>
        <dbReference type="ARBA" id="ARBA00022759"/>
    </source>
</evidence>
<evidence type="ECO:0000256" key="8">
    <source>
        <dbReference type="ARBA" id="ARBA00022932"/>
    </source>
</evidence>
<accession>A0ABQ4Y919</accession>
<dbReference type="Gene3D" id="3.30.420.10">
    <property type="entry name" value="Ribonuclease H-like superfamily/Ribonuclease H"/>
    <property type="match status" value="2"/>
</dbReference>
<keyword evidence="8" id="KW-0548">Nucleotidyltransferase</keyword>
<gene>
    <name evidence="14" type="ORF">Tco_0706248</name>
</gene>
<dbReference type="Pfam" id="PF25597">
    <property type="entry name" value="SH3_retrovirus"/>
    <property type="match status" value="1"/>
</dbReference>
<keyword evidence="9" id="KW-0233">DNA recombination</keyword>
<dbReference type="CDD" id="cd09272">
    <property type="entry name" value="RNase_HI_RT_Ty1"/>
    <property type="match status" value="1"/>
</dbReference>
<feature type="compositionally biased region" description="Polar residues" evidence="11">
    <location>
        <begin position="78"/>
        <end position="99"/>
    </location>
</feature>
<dbReference type="Pfam" id="PF07727">
    <property type="entry name" value="RVT_2"/>
    <property type="match status" value="2"/>
</dbReference>
<keyword evidence="6" id="KW-0229">DNA integration</keyword>
<evidence type="ECO:0000256" key="11">
    <source>
        <dbReference type="SAM" id="MobiDB-lite"/>
    </source>
</evidence>
<dbReference type="InterPro" id="IPR043502">
    <property type="entry name" value="DNA/RNA_pol_sf"/>
</dbReference>
<keyword evidence="2" id="KW-0479">Metal-binding</keyword>
<keyword evidence="1" id="KW-0540">Nuclease</keyword>
<name>A0ABQ4Y919_9ASTR</name>
<dbReference type="EMBL" id="BQNB010010152">
    <property type="protein sequence ID" value="GJS73407.1"/>
    <property type="molecule type" value="Genomic_DNA"/>
</dbReference>
<evidence type="ECO:0000256" key="9">
    <source>
        <dbReference type="ARBA" id="ARBA00023172"/>
    </source>
</evidence>